<name>A0A8H2VMJ5_9HELO</name>
<keyword evidence="3" id="KW-1185">Reference proteome</keyword>
<reference evidence="2" key="1">
    <citation type="submission" date="2020-10" db="EMBL/GenBank/DDBJ databases">
        <authorList>
            <person name="Kusch S."/>
        </authorList>
    </citation>
    <scope>NUCLEOTIDE SEQUENCE</scope>
    <source>
        <strain evidence="2">SwB9</strain>
    </source>
</reference>
<gene>
    <name evidence="2" type="ORF">SCLTRI_LOCUS1059</name>
</gene>
<dbReference type="EMBL" id="CAJHIA010000004">
    <property type="protein sequence ID" value="CAD6441268.1"/>
    <property type="molecule type" value="Genomic_DNA"/>
</dbReference>
<feature type="compositionally biased region" description="Low complexity" evidence="1">
    <location>
        <begin position="276"/>
        <end position="291"/>
    </location>
</feature>
<feature type="region of interest" description="Disordered" evidence="1">
    <location>
        <begin position="215"/>
        <end position="244"/>
    </location>
</feature>
<feature type="compositionally biased region" description="Polar residues" evidence="1">
    <location>
        <begin position="215"/>
        <end position="232"/>
    </location>
</feature>
<feature type="region of interest" description="Disordered" evidence="1">
    <location>
        <begin position="265"/>
        <end position="308"/>
    </location>
</feature>
<feature type="region of interest" description="Disordered" evidence="1">
    <location>
        <begin position="93"/>
        <end position="124"/>
    </location>
</feature>
<sequence length="333" mass="37070">MASHILRNTRLYTRQLNEQEMDILAAWLETLDPVQPGEEAAEVTVVLHYSLRRNDRVNAGSASAKLPQETSSFGSLAHHSKSRIVAQNEFNNNLGAYPKTTRSEGNNSPDWKPNSRQIKSFRPPPILIPGMSNFSQVKLYDNVDSIDERISPEIIRVQTSGETPITAIRTHCPPTVLSDHVTNNDFQNIPISSSPPLRQYEKQDTRVANWVRNTSSNSSYLGHQSQNSSKNVPNGPLLPLKPHDSANDPAILALMTAVVEEKRVEEARTSPRLIGSSERATYASSYSSTSSREPRLPANGRPRGYPYLKSDLHRDTGRLGIYQSDISPAYSQN</sequence>
<evidence type="ECO:0000256" key="1">
    <source>
        <dbReference type="SAM" id="MobiDB-lite"/>
    </source>
</evidence>
<dbReference type="AlphaFoldDB" id="A0A8H2VMJ5"/>
<comment type="caution">
    <text evidence="2">The sequence shown here is derived from an EMBL/GenBank/DDBJ whole genome shotgun (WGS) entry which is preliminary data.</text>
</comment>
<proteinExistence type="predicted"/>
<organism evidence="2 3">
    <name type="scientific">Sclerotinia trifoliorum</name>
    <dbReference type="NCBI Taxonomy" id="28548"/>
    <lineage>
        <taxon>Eukaryota</taxon>
        <taxon>Fungi</taxon>
        <taxon>Dikarya</taxon>
        <taxon>Ascomycota</taxon>
        <taxon>Pezizomycotina</taxon>
        <taxon>Leotiomycetes</taxon>
        <taxon>Helotiales</taxon>
        <taxon>Sclerotiniaceae</taxon>
        <taxon>Sclerotinia</taxon>
    </lineage>
</organism>
<accession>A0A8H2VMJ5</accession>
<dbReference type="OrthoDB" id="3539746at2759"/>
<dbReference type="Proteomes" id="UP000624404">
    <property type="component" value="Unassembled WGS sequence"/>
</dbReference>
<evidence type="ECO:0000313" key="2">
    <source>
        <dbReference type="EMBL" id="CAD6441268.1"/>
    </source>
</evidence>
<protein>
    <submittedName>
        <fullName evidence="2">Aa9e6c8d-fb96-4b44-9dfd-b9c2fdf78a1d</fullName>
    </submittedName>
</protein>
<evidence type="ECO:0000313" key="3">
    <source>
        <dbReference type="Proteomes" id="UP000624404"/>
    </source>
</evidence>
<feature type="compositionally biased region" description="Polar residues" evidence="1">
    <location>
        <begin position="103"/>
        <end position="118"/>
    </location>
</feature>